<dbReference type="AlphaFoldDB" id="A0A4U9U494"/>
<dbReference type="GO" id="GO:0000155">
    <property type="term" value="F:phosphorelay sensor kinase activity"/>
    <property type="evidence" value="ECO:0007669"/>
    <property type="project" value="InterPro"/>
</dbReference>
<dbReference type="Proteomes" id="UP000308196">
    <property type="component" value="Chromosome"/>
</dbReference>
<dbReference type="GeneID" id="78460872"/>
<dbReference type="Gene3D" id="3.30.565.10">
    <property type="entry name" value="Histidine kinase-like ATPase, C-terminal domain"/>
    <property type="match status" value="1"/>
</dbReference>
<dbReference type="InterPro" id="IPR010559">
    <property type="entry name" value="Sig_transdc_His_kin_internal"/>
</dbReference>
<organism evidence="3 4">
    <name type="scientific">Sphingobacterium thalpophilum</name>
    <dbReference type="NCBI Taxonomy" id="259"/>
    <lineage>
        <taxon>Bacteria</taxon>
        <taxon>Pseudomonadati</taxon>
        <taxon>Bacteroidota</taxon>
        <taxon>Sphingobacteriia</taxon>
        <taxon>Sphingobacteriales</taxon>
        <taxon>Sphingobacteriaceae</taxon>
        <taxon>Sphingobacterium</taxon>
    </lineage>
</organism>
<evidence type="ECO:0000256" key="1">
    <source>
        <dbReference type="SAM" id="Phobius"/>
    </source>
</evidence>
<dbReference type="InterPro" id="IPR050640">
    <property type="entry name" value="Bact_2-comp_sensor_kinase"/>
</dbReference>
<protein>
    <submittedName>
        <fullName evidence="3">Inner membrane protein ypdA</fullName>
    </submittedName>
</protein>
<dbReference type="SUPFAM" id="SSF55874">
    <property type="entry name" value="ATPase domain of HSP90 chaperone/DNA topoisomerase II/histidine kinase"/>
    <property type="match status" value="1"/>
</dbReference>
<sequence length="349" mass="39852">MTHLGHLGNPKREISLFIFVLLVMSVLYATPRLFAGGFSAGFFKELLVDCLVMATACLPVWWLHFRKWTALPMKTRFALHLLTGMLYYAIWVILYQFYNRWMGIPLMTGRQMVQNIGPNLLFYIQVFSSLHIDLFFREREYQQNRERELRELAHRAEIESLKAQIQPHFLFNTLNSISASVPAENEHTRVLIAQLADTFRYALRSTREELVPLWQELDFLKNYLLLEQSRFGKRLEFKIVADDGCRQVSIPPMLLQPLVENAIKHGIEPAVDGGRIDITCSLEQGLIQFCIRNTGALYTGTVEGMFNADGVGLSNTAKRLSNQFGEKLHIALDENGAVTVSFALPAGPR</sequence>
<feature type="domain" description="Signal transduction histidine kinase internal region" evidence="2">
    <location>
        <begin position="156"/>
        <end position="235"/>
    </location>
</feature>
<accession>A0A4U9U494</accession>
<dbReference type="STRING" id="1123265.GCA_000686625_00645"/>
<feature type="transmembrane region" description="Helical" evidence="1">
    <location>
        <begin position="77"/>
        <end position="98"/>
    </location>
</feature>
<dbReference type="PANTHER" id="PTHR34220:SF7">
    <property type="entry name" value="SENSOR HISTIDINE KINASE YPDA"/>
    <property type="match status" value="1"/>
</dbReference>
<dbReference type="RefSeq" id="WP_028068735.1">
    <property type="nucleotide sequence ID" value="NZ_CP158797.1"/>
</dbReference>
<name>A0A4U9U494_9SPHI</name>
<keyword evidence="1" id="KW-1133">Transmembrane helix</keyword>
<gene>
    <name evidence="3" type="primary">ypdA_1</name>
    <name evidence="3" type="ORF">NCTC11429_00030</name>
</gene>
<feature type="transmembrane region" description="Helical" evidence="1">
    <location>
        <begin position="46"/>
        <end position="65"/>
    </location>
</feature>
<evidence type="ECO:0000313" key="4">
    <source>
        <dbReference type="Proteomes" id="UP000308196"/>
    </source>
</evidence>
<proteinExistence type="predicted"/>
<evidence type="ECO:0000313" key="3">
    <source>
        <dbReference type="EMBL" id="VTR27680.1"/>
    </source>
</evidence>
<dbReference type="InterPro" id="IPR036890">
    <property type="entry name" value="HATPase_C_sf"/>
</dbReference>
<keyword evidence="1" id="KW-0472">Membrane</keyword>
<reference evidence="3 4" key="1">
    <citation type="submission" date="2019-05" db="EMBL/GenBank/DDBJ databases">
        <authorList>
            <consortium name="Pathogen Informatics"/>
        </authorList>
    </citation>
    <scope>NUCLEOTIDE SEQUENCE [LARGE SCALE GENOMIC DNA]</scope>
    <source>
        <strain evidence="3 4">NCTC11429</strain>
    </source>
</reference>
<feature type="transmembrane region" description="Helical" evidence="1">
    <location>
        <begin position="14"/>
        <end position="34"/>
    </location>
</feature>
<dbReference type="EMBL" id="LR590484">
    <property type="protein sequence ID" value="VTR27680.1"/>
    <property type="molecule type" value="Genomic_DNA"/>
</dbReference>
<dbReference type="GO" id="GO:0016020">
    <property type="term" value="C:membrane"/>
    <property type="evidence" value="ECO:0007669"/>
    <property type="project" value="InterPro"/>
</dbReference>
<dbReference type="Pfam" id="PF06580">
    <property type="entry name" value="His_kinase"/>
    <property type="match status" value="1"/>
</dbReference>
<evidence type="ECO:0000259" key="2">
    <source>
        <dbReference type="Pfam" id="PF06580"/>
    </source>
</evidence>
<dbReference type="KEGG" id="stha:NCTC11429_00030"/>
<dbReference type="PANTHER" id="PTHR34220">
    <property type="entry name" value="SENSOR HISTIDINE KINASE YPDA"/>
    <property type="match status" value="1"/>
</dbReference>
<keyword evidence="1" id="KW-0812">Transmembrane</keyword>